<accession>A0A174DR60</accession>
<name>A0A174DR60_9FIRM</name>
<dbReference type="EMBL" id="CYZO01000029">
    <property type="protein sequence ID" value="CUO28061.1"/>
    <property type="molecule type" value="Genomic_DNA"/>
</dbReference>
<dbReference type="InterPro" id="IPR043743">
    <property type="entry name" value="DUF5688"/>
</dbReference>
<dbReference type="Pfam" id="PF18941">
    <property type="entry name" value="DUF5688"/>
    <property type="match status" value="1"/>
</dbReference>
<organism evidence="1 2">
    <name type="scientific">[Ruminococcus] torques</name>
    <dbReference type="NCBI Taxonomy" id="33039"/>
    <lineage>
        <taxon>Bacteria</taxon>
        <taxon>Bacillati</taxon>
        <taxon>Bacillota</taxon>
        <taxon>Clostridia</taxon>
        <taxon>Lachnospirales</taxon>
        <taxon>Lachnospiraceae</taxon>
        <taxon>Mediterraneibacter</taxon>
    </lineage>
</organism>
<proteinExistence type="predicted"/>
<evidence type="ECO:0000313" key="1">
    <source>
        <dbReference type="EMBL" id="CUO28061.1"/>
    </source>
</evidence>
<sequence length="219" mass="24986">MKQDKFMEEVKEIIKADILKKVLPRLIPERDIKQDKSILVHRFLDLGIIYEIKIENVSFVILHEMLEDLNISAEEVQFAAIANMKKQAKIQTMREILSEHFLETEVSPQKESSAEMYVVSAGDDLITGKLSNGAAAILSRSIRKQIVKRMGGNAYLLPSSIEEFIVCPEIKGEEKELLKMVYSINHSDIIPDSLFLSNSIYYLEENGDIRVITSEKMKP</sequence>
<dbReference type="Proteomes" id="UP000095787">
    <property type="component" value="Unassembled WGS sequence"/>
</dbReference>
<reference evidence="1 2" key="1">
    <citation type="submission" date="2015-09" db="EMBL/GenBank/DDBJ databases">
        <authorList>
            <consortium name="Pathogen Informatics"/>
        </authorList>
    </citation>
    <scope>NUCLEOTIDE SEQUENCE [LARGE SCALE GENOMIC DNA]</scope>
    <source>
        <strain evidence="1 2">2789STDY5834841</strain>
    </source>
</reference>
<protein>
    <submittedName>
        <fullName evidence="1">Uncharacterized protein</fullName>
    </submittedName>
</protein>
<gene>
    <name evidence="1" type="ORF">ERS852456_02108</name>
</gene>
<dbReference type="RefSeq" id="WP_055159234.1">
    <property type="nucleotide sequence ID" value="NZ_CATZLF010000039.1"/>
</dbReference>
<evidence type="ECO:0000313" key="2">
    <source>
        <dbReference type="Proteomes" id="UP000095787"/>
    </source>
</evidence>
<dbReference type="AlphaFoldDB" id="A0A174DR60"/>